<dbReference type="Gene3D" id="3.10.350.10">
    <property type="entry name" value="LysM domain"/>
    <property type="match status" value="1"/>
</dbReference>
<dbReference type="AlphaFoldDB" id="A0A9P9Y4K6"/>
<keyword evidence="3" id="KW-0843">Virulence</keyword>
<keyword evidence="1" id="KW-0147">Chitin-binding</keyword>
<dbReference type="OrthoDB" id="5985073at2759"/>
<evidence type="ECO:0000256" key="1">
    <source>
        <dbReference type="ARBA" id="ARBA00022669"/>
    </source>
</evidence>
<dbReference type="CDD" id="cd00118">
    <property type="entry name" value="LysM"/>
    <property type="match status" value="1"/>
</dbReference>
<evidence type="ECO:0000313" key="7">
    <source>
        <dbReference type="Proteomes" id="UP001055219"/>
    </source>
</evidence>
<comment type="similarity">
    <text evidence="4">Belongs to the secreted LysM effector family.</text>
</comment>
<dbReference type="GO" id="GO:0008061">
    <property type="term" value="F:chitin binding"/>
    <property type="evidence" value="ECO:0007669"/>
    <property type="project" value="UniProtKB-KW"/>
</dbReference>
<evidence type="ECO:0000256" key="2">
    <source>
        <dbReference type="ARBA" id="ARBA00022729"/>
    </source>
</evidence>
<comment type="caution">
    <text evidence="6">The sequence shown here is derived from an EMBL/GenBank/DDBJ whole genome shotgun (WGS) entry which is preliminary data.</text>
</comment>
<sequence>MHLPVVKLSPIAAQFDTQETTRNRALSAPTPTPPPAGIAAPGPTQDGMAADCSRFWLVPGADTCESIAKRAGIAQDSLKYWNPALKDYCSGLELDVYVCVGRPDSAGGGGGGSGSATTPWTTSVAVPSASGTAVPTPLPTQTGMVQGCREFYYGQSGDGCWAIANANGIELS</sequence>
<dbReference type="EMBL" id="JAGIXG020000008">
    <property type="protein sequence ID" value="KAI6783372.1"/>
    <property type="molecule type" value="Genomic_DNA"/>
</dbReference>
<dbReference type="InterPro" id="IPR036779">
    <property type="entry name" value="LysM_dom_sf"/>
</dbReference>
<dbReference type="InterPro" id="IPR018392">
    <property type="entry name" value="LysM"/>
</dbReference>
<reference evidence="6" key="1">
    <citation type="journal article" date="2021" name="J Fungi (Basel)">
        <title>Genomic and Metabolomic Analyses of the Marine Fungus Emericellopsis cladophorae: Insights into Saltwater Adaptability Mechanisms and Its Biosynthetic Potential.</title>
        <authorList>
            <person name="Goncalves M.F.M."/>
            <person name="Hilario S."/>
            <person name="Van de Peer Y."/>
            <person name="Esteves A.C."/>
            <person name="Alves A."/>
        </authorList>
    </citation>
    <scope>NUCLEOTIDE SEQUENCE</scope>
    <source>
        <strain evidence="6">MUM 19.33</strain>
    </source>
</reference>
<dbReference type="SUPFAM" id="SSF54106">
    <property type="entry name" value="LysM domain"/>
    <property type="match status" value="1"/>
</dbReference>
<name>A0A9P9Y4K6_9HYPO</name>
<dbReference type="Pfam" id="PF01476">
    <property type="entry name" value="LysM"/>
    <property type="match status" value="1"/>
</dbReference>
<gene>
    <name evidence="6" type="ORF">J7T54_004399</name>
</gene>
<protein>
    <recommendedName>
        <fullName evidence="5">LysM domain-containing protein</fullName>
    </recommendedName>
</protein>
<evidence type="ECO:0000256" key="3">
    <source>
        <dbReference type="ARBA" id="ARBA00023026"/>
    </source>
</evidence>
<dbReference type="PANTHER" id="PTHR34997">
    <property type="entry name" value="AM15"/>
    <property type="match status" value="1"/>
</dbReference>
<keyword evidence="2" id="KW-0732">Signal</keyword>
<dbReference type="GeneID" id="75830887"/>
<organism evidence="6 7">
    <name type="scientific">Emericellopsis cladophorae</name>
    <dbReference type="NCBI Taxonomy" id="2686198"/>
    <lineage>
        <taxon>Eukaryota</taxon>
        <taxon>Fungi</taxon>
        <taxon>Dikarya</taxon>
        <taxon>Ascomycota</taxon>
        <taxon>Pezizomycotina</taxon>
        <taxon>Sordariomycetes</taxon>
        <taxon>Hypocreomycetidae</taxon>
        <taxon>Hypocreales</taxon>
        <taxon>Bionectriaceae</taxon>
        <taxon>Emericellopsis</taxon>
    </lineage>
</organism>
<dbReference type="PROSITE" id="PS51782">
    <property type="entry name" value="LYSM"/>
    <property type="match status" value="1"/>
</dbReference>
<dbReference type="InterPro" id="IPR052210">
    <property type="entry name" value="LysM1-like"/>
</dbReference>
<keyword evidence="7" id="KW-1185">Reference proteome</keyword>
<dbReference type="Proteomes" id="UP001055219">
    <property type="component" value="Unassembled WGS sequence"/>
</dbReference>
<reference evidence="6" key="2">
    <citation type="submission" date="2022-07" db="EMBL/GenBank/DDBJ databases">
        <authorList>
            <person name="Goncalves M.F.M."/>
            <person name="Hilario S."/>
            <person name="Van De Peer Y."/>
            <person name="Esteves A.C."/>
            <person name="Alves A."/>
        </authorList>
    </citation>
    <scope>NUCLEOTIDE SEQUENCE</scope>
    <source>
        <strain evidence="6">MUM 19.33</strain>
    </source>
</reference>
<accession>A0A9P9Y4K6</accession>
<evidence type="ECO:0000256" key="4">
    <source>
        <dbReference type="ARBA" id="ARBA00044955"/>
    </source>
</evidence>
<dbReference type="RefSeq" id="XP_051364228.1">
    <property type="nucleotide sequence ID" value="XM_051504313.1"/>
</dbReference>
<evidence type="ECO:0000259" key="5">
    <source>
        <dbReference type="PROSITE" id="PS51782"/>
    </source>
</evidence>
<feature type="domain" description="LysM" evidence="5">
    <location>
        <begin position="54"/>
        <end position="100"/>
    </location>
</feature>
<dbReference type="PANTHER" id="PTHR34997:SF2">
    <property type="entry name" value="LYSM DOMAIN-CONTAINING PROTEIN-RELATED"/>
    <property type="match status" value="1"/>
</dbReference>
<evidence type="ECO:0000313" key="6">
    <source>
        <dbReference type="EMBL" id="KAI6783372.1"/>
    </source>
</evidence>
<proteinExistence type="inferred from homology"/>